<comment type="caution">
    <text evidence="2">The sequence shown here is derived from an EMBL/GenBank/DDBJ whole genome shotgun (WGS) entry which is preliminary data.</text>
</comment>
<evidence type="ECO:0000256" key="1">
    <source>
        <dbReference type="SAM" id="MobiDB-lite"/>
    </source>
</evidence>
<name>A0A9W9WN20_9EURO</name>
<dbReference type="AlphaFoldDB" id="A0A9W9WN20"/>
<reference evidence="2" key="2">
    <citation type="journal article" date="2023" name="IMA Fungus">
        <title>Comparative genomic study of the Penicillium genus elucidates a diverse pangenome and 15 lateral gene transfer events.</title>
        <authorList>
            <person name="Petersen C."/>
            <person name="Sorensen T."/>
            <person name="Nielsen M.R."/>
            <person name="Sondergaard T.E."/>
            <person name="Sorensen J.L."/>
            <person name="Fitzpatrick D.A."/>
            <person name="Frisvad J.C."/>
            <person name="Nielsen K.L."/>
        </authorList>
    </citation>
    <scope>NUCLEOTIDE SEQUENCE</scope>
    <source>
        <strain evidence="2">IBT 17660</strain>
    </source>
</reference>
<proteinExistence type="predicted"/>
<feature type="region of interest" description="Disordered" evidence="1">
    <location>
        <begin position="35"/>
        <end position="63"/>
    </location>
</feature>
<gene>
    <name evidence="2" type="ORF">N7530_007861</name>
</gene>
<accession>A0A9W9WN20</accession>
<protein>
    <submittedName>
        <fullName evidence="2">Uncharacterized protein</fullName>
    </submittedName>
</protein>
<evidence type="ECO:0000313" key="2">
    <source>
        <dbReference type="EMBL" id="KAJ5470504.1"/>
    </source>
</evidence>
<keyword evidence="3" id="KW-1185">Reference proteome</keyword>
<dbReference type="OrthoDB" id="4354728at2759"/>
<dbReference type="Proteomes" id="UP001147760">
    <property type="component" value="Unassembled WGS sequence"/>
</dbReference>
<dbReference type="EMBL" id="JAPWDO010000005">
    <property type="protein sequence ID" value="KAJ5470504.1"/>
    <property type="molecule type" value="Genomic_DNA"/>
</dbReference>
<reference evidence="2" key="1">
    <citation type="submission" date="2022-12" db="EMBL/GenBank/DDBJ databases">
        <authorList>
            <person name="Petersen C."/>
        </authorList>
    </citation>
    <scope>NUCLEOTIDE SEQUENCE</scope>
    <source>
        <strain evidence="2">IBT 17660</strain>
    </source>
</reference>
<evidence type="ECO:0000313" key="3">
    <source>
        <dbReference type="Proteomes" id="UP001147760"/>
    </source>
</evidence>
<sequence>MANQQGPARCNGVIGFQMAGAPTPAIPLVAPCLSPPLPNSTRVPRTGSPPPPRGGPRHSPFFPRQGLQYALQKDRYDIQDLRQIVAAAEFNLQRQQRLAGAEDRLKGLAKNLDLMLAAAMQATRESQVRTRSAPTAESSTHLWALRAAMS</sequence>
<organism evidence="2 3">
    <name type="scientific">Penicillium desertorum</name>
    <dbReference type="NCBI Taxonomy" id="1303715"/>
    <lineage>
        <taxon>Eukaryota</taxon>
        <taxon>Fungi</taxon>
        <taxon>Dikarya</taxon>
        <taxon>Ascomycota</taxon>
        <taxon>Pezizomycotina</taxon>
        <taxon>Eurotiomycetes</taxon>
        <taxon>Eurotiomycetidae</taxon>
        <taxon>Eurotiales</taxon>
        <taxon>Aspergillaceae</taxon>
        <taxon>Penicillium</taxon>
    </lineage>
</organism>